<keyword evidence="8" id="KW-0539">Nucleus</keyword>
<evidence type="ECO:0008006" key="13">
    <source>
        <dbReference type="Google" id="ProtNLM"/>
    </source>
</evidence>
<evidence type="ECO:0000256" key="6">
    <source>
        <dbReference type="ARBA" id="ARBA00022777"/>
    </source>
</evidence>
<dbReference type="OrthoDB" id="347435at2759"/>
<name>A0A8H8BTY3_9HELO</name>
<comment type="similarity">
    <text evidence="9">Belongs to the GLYK kinase family.</text>
</comment>
<evidence type="ECO:0000256" key="2">
    <source>
        <dbReference type="ARBA" id="ARBA00004496"/>
    </source>
</evidence>
<evidence type="ECO:0000256" key="9">
    <source>
        <dbReference type="ARBA" id="ARBA00061312"/>
    </source>
</evidence>
<keyword evidence="3" id="KW-0963">Cytoplasm</keyword>
<gene>
    <name evidence="11" type="ORF">IFR04_002977</name>
</gene>
<evidence type="ECO:0000256" key="8">
    <source>
        <dbReference type="ARBA" id="ARBA00023242"/>
    </source>
</evidence>
<evidence type="ECO:0000256" key="7">
    <source>
        <dbReference type="ARBA" id="ARBA00022840"/>
    </source>
</evidence>
<sequence length="315" mass="35819">MGDNRAPVVLEHVIPLIQEKAKSQSHGEGHRPFILGVTGLQGSGKSHLASALVKELCEKHKYNAIEVSLDDFYLPHKERQALRNDNPEIKLLRARGQPGTHDTQLAKEFFEQFQKPGCEIWIPSFDKSQFQGDGDRAPRDQWRSVKGPVDVVIFEGWCVGFRPIEKEAVEKKQKEAVQTRSSTGESENPPESDYSTSTLADHDVSHLLWVNEQLENYNRGFMGPQNFDFFVHLDTDDLANVYIWRTQQEHALLEKKGSGMTDEQVVKFVQVYMPAYELYLDGLREGFFSGLKGAVGKQIRLVMDINRSISKTEML</sequence>
<dbReference type="GO" id="GO:0005524">
    <property type="term" value="F:ATP binding"/>
    <property type="evidence" value="ECO:0007669"/>
    <property type="project" value="UniProtKB-KW"/>
</dbReference>
<reference evidence="11" key="1">
    <citation type="submission" date="2021-02" db="EMBL/GenBank/DDBJ databases">
        <title>Genome sequence Cadophora malorum strain M34.</title>
        <authorList>
            <person name="Stefanovic E."/>
            <person name="Vu D."/>
            <person name="Scully C."/>
            <person name="Dijksterhuis J."/>
            <person name="Roader J."/>
            <person name="Houbraken J."/>
        </authorList>
    </citation>
    <scope>NUCLEOTIDE SEQUENCE</scope>
    <source>
        <strain evidence="11">M34</strain>
    </source>
</reference>
<dbReference type="SUPFAM" id="SSF52540">
    <property type="entry name" value="P-loop containing nucleoside triphosphate hydrolases"/>
    <property type="match status" value="1"/>
</dbReference>
<comment type="caution">
    <text evidence="11">The sequence shown here is derived from an EMBL/GenBank/DDBJ whole genome shotgun (WGS) entry which is preliminary data.</text>
</comment>
<dbReference type="GO" id="GO:0005634">
    <property type="term" value="C:nucleus"/>
    <property type="evidence" value="ECO:0007669"/>
    <property type="project" value="UniProtKB-SubCell"/>
</dbReference>
<evidence type="ECO:0000313" key="11">
    <source>
        <dbReference type="EMBL" id="KAG4423832.1"/>
    </source>
</evidence>
<dbReference type="EMBL" id="JAFJYH010000028">
    <property type="protein sequence ID" value="KAG4423832.1"/>
    <property type="molecule type" value="Genomic_DNA"/>
</dbReference>
<dbReference type="AlphaFoldDB" id="A0A8H8BTY3"/>
<organism evidence="11 12">
    <name type="scientific">Cadophora malorum</name>
    <dbReference type="NCBI Taxonomy" id="108018"/>
    <lineage>
        <taxon>Eukaryota</taxon>
        <taxon>Fungi</taxon>
        <taxon>Dikarya</taxon>
        <taxon>Ascomycota</taxon>
        <taxon>Pezizomycotina</taxon>
        <taxon>Leotiomycetes</taxon>
        <taxon>Helotiales</taxon>
        <taxon>Ploettnerulaceae</taxon>
        <taxon>Cadophora</taxon>
    </lineage>
</organism>
<dbReference type="Proteomes" id="UP000664132">
    <property type="component" value="Unassembled WGS sequence"/>
</dbReference>
<evidence type="ECO:0000256" key="10">
    <source>
        <dbReference type="SAM" id="MobiDB-lite"/>
    </source>
</evidence>
<protein>
    <recommendedName>
        <fullName evidence="13">P-loop containing nucleoside triphosphate hydrolase protein</fullName>
    </recommendedName>
</protein>
<dbReference type="Gene3D" id="3.40.50.300">
    <property type="entry name" value="P-loop containing nucleotide triphosphate hydrolases"/>
    <property type="match status" value="1"/>
</dbReference>
<evidence type="ECO:0000256" key="5">
    <source>
        <dbReference type="ARBA" id="ARBA00022741"/>
    </source>
</evidence>
<keyword evidence="7" id="KW-0067">ATP-binding</keyword>
<dbReference type="GO" id="GO:0016301">
    <property type="term" value="F:kinase activity"/>
    <property type="evidence" value="ECO:0007669"/>
    <property type="project" value="UniProtKB-KW"/>
</dbReference>
<keyword evidence="4" id="KW-0808">Transferase</keyword>
<accession>A0A8H8BTY3</accession>
<evidence type="ECO:0000313" key="12">
    <source>
        <dbReference type="Proteomes" id="UP000664132"/>
    </source>
</evidence>
<comment type="subcellular location">
    <subcellularLocation>
        <location evidence="2">Cytoplasm</location>
    </subcellularLocation>
    <subcellularLocation>
        <location evidence="1">Nucleus</location>
    </subcellularLocation>
</comment>
<feature type="region of interest" description="Disordered" evidence="10">
    <location>
        <begin position="170"/>
        <end position="197"/>
    </location>
</feature>
<evidence type="ECO:0000256" key="1">
    <source>
        <dbReference type="ARBA" id="ARBA00004123"/>
    </source>
</evidence>
<dbReference type="PANTHER" id="PTHR10285">
    <property type="entry name" value="URIDINE KINASE"/>
    <property type="match status" value="1"/>
</dbReference>
<evidence type="ECO:0000256" key="4">
    <source>
        <dbReference type="ARBA" id="ARBA00022679"/>
    </source>
</evidence>
<dbReference type="FunFam" id="3.40.50.300:FF:001691">
    <property type="entry name" value="Probable ATP-dependent kinase TDA10"/>
    <property type="match status" value="1"/>
</dbReference>
<dbReference type="InterPro" id="IPR027417">
    <property type="entry name" value="P-loop_NTPase"/>
</dbReference>
<keyword evidence="6" id="KW-0418">Kinase</keyword>
<keyword evidence="5" id="KW-0547">Nucleotide-binding</keyword>
<keyword evidence="12" id="KW-1185">Reference proteome</keyword>
<dbReference type="GO" id="GO:0005737">
    <property type="term" value="C:cytoplasm"/>
    <property type="evidence" value="ECO:0007669"/>
    <property type="project" value="UniProtKB-SubCell"/>
</dbReference>
<proteinExistence type="inferred from homology"/>
<evidence type="ECO:0000256" key="3">
    <source>
        <dbReference type="ARBA" id="ARBA00022490"/>
    </source>
</evidence>